<dbReference type="InterPro" id="IPR008948">
    <property type="entry name" value="L-Aspartase-like"/>
</dbReference>
<reference evidence="2 3" key="1">
    <citation type="submission" date="2020-04" db="EMBL/GenBank/DDBJ databases">
        <authorList>
            <person name="Liu S."/>
        </authorList>
    </citation>
    <scope>NUCLEOTIDE SEQUENCE [LARGE SCALE GENOMIC DNA]</scope>
    <source>
        <strain evidence="2 3">CGMCC 1.15091</strain>
    </source>
</reference>
<dbReference type="GO" id="GO:0016829">
    <property type="term" value="F:lyase activity"/>
    <property type="evidence" value="ECO:0007669"/>
    <property type="project" value="UniProtKB-KW"/>
</dbReference>
<dbReference type="InterPro" id="IPR024083">
    <property type="entry name" value="Fumarase/histidase_N"/>
</dbReference>
<evidence type="ECO:0000256" key="1">
    <source>
        <dbReference type="ARBA" id="ARBA00023239"/>
    </source>
</evidence>
<evidence type="ECO:0000313" key="3">
    <source>
        <dbReference type="Proteomes" id="UP000523795"/>
    </source>
</evidence>
<dbReference type="Proteomes" id="UP000523795">
    <property type="component" value="Unassembled WGS sequence"/>
</dbReference>
<dbReference type="Gene3D" id="1.10.275.10">
    <property type="entry name" value="Fumarase/aspartase (N-terminal domain)"/>
    <property type="match status" value="1"/>
</dbReference>
<keyword evidence="1 2" id="KW-0456">Lyase</keyword>
<gene>
    <name evidence="2" type="ORF">HER39_15410</name>
</gene>
<dbReference type="EMBL" id="JAAZSR010000349">
    <property type="protein sequence ID" value="NKX51927.1"/>
    <property type="molecule type" value="Genomic_DNA"/>
</dbReference>
<evidence type="ECO:0000313" key="2">
    <source>
        <dbReference type="EMBL" id="NKX51927.1"/>
    </source>
</evidence>
<accession>A0ABX1JRJ2</accession>
<proteinExistence type="predicted"/>
<keyword evidence="3" id="KW-1185">Reference proteome</keyword>
<dbReference type="SUPFAM" id="SSF48557">
    <property type="entry name" value="L-aspartase-like"/>
    <property type="match status" value="1"/>
</dbReference>
<feature type="non-terminal residue" evidence="2">
    <location>
        <position position="82"/>
    </location>
</feature>
<dbReference type="Pfam" id="PF00221">
    <property type="entry name" value="Lyase_aromatic"/>
    <property type="match status" value="1"/>
</dbReference>
<organism evidence="2 3">
    <name type="scientific">Arthrobacter deserti</name>
    <dbReference type="NCBI Taxonomy" id="1742687"/>
    <lineage>
        <taxon>Bacteria</taxon>
        <taxon>Bacillati</taxon>
        <taxon>Actinomycetota</taxon>
        <taxon>Actinomycetes</taxon>
        <taxon>Micrococcales</taxon>
        <taxon>Micrococcaceae</taxon>
        <taxon>Arthrobacter</taxon>
    </lineage>
</organism>
<dbReference type="InterPro" id="IPR001106">
    <property type="entry name" value="Aromatic_Lyase"/>
</dbReference>
<comment type="caution">
    <text evidence="2">The sequence shown here is derived from an EMBL/GenBank/DDBJ whole genome shotgun (WGS) entry which is preliminary data.</text>
</comment>
<name>A0ABX1JRJ2_9MICC</name>
<protein>
    <submittedName>
        <fullName evidence="2">Aromatic amino acid lyase</fullName>
    </submittedName>
</protein>
<sequence>MTTAQLATVVLGTSGATAEDGVAVARHGARVGLSPQARAEVARVRAHVDALARSDTPVYGISTGFGALATKHIPADYRTQLQ</sequence>